<protein>
    <submittedName>
        <fullName evidence="1">Uncharacterized protein</fullName>
    </submittedName>
</protein>
<dbReference type="GO" id="GO:0060294">
    <property type="term" value="P:cilium movement involved in cell motility"/>
    <property type="evidence" value="ECO:0007669"/>
    <property type="project" value="InterPro"/>
</dbReference>
<dbReference type="GO" id="GO:0035082">
    <property type="term" value="P:axoneme assembly"/>
    <property type="evidence" value="ECO:0007669"/>
    <property type="project" value="InterPro"/>
</dbReference>
<dbReference type="InterPro" id="IPR039586">
    <property type="entry name" value="CFAP46"/>
</dbReference>
<dbReference type="EMBL" id="KL250619">
    <property type="protein sequence ID" value="KGB34566.1"/>
    <property type="molecule type" value="Genomic_DNA"/>
</dbReference>
<organism evidence="1">
    <name type="scientific">Schistosoma haematobium</name>
    <name type="common">Blood fluke</name>
    <dbReference type="NCBI Taxonomy" id="6185"/>
    <lineage>
        <taxon>Eukaryota</taxon>
        <taxon>Metazoa</taxon>
        <taxon>Spiralia</taxon>
        <taxon>Lophotrochozoa</taxon>
        <taxon>Platyhelminthes</taxon>
        <taxon>Trematoda</taxon>
        <taxon>Digenea</taxon>
        <taxon>Strigeidida</taxon>
        <taxon>Schistosomatoidea</taxon>
        <taxon>Schistosomatidae</taxon>
        <taxon>Schistosoma</taxon>
    </lineage>
</organism>
<evidence type="ECO:0000313" key="1">
    <source>
        <dbReference type="EMBL" id="KGB34566.1"/>
    </source>
</evidence>
<reference evidence="1" key="1">
    <citation type="journal article" date="2012" name="Nat. Genet.">
        <title>Whole-genome sequence of Schistosoma haematobium.</title>
        <authorList>
            <person name="Young N.D."/>
            <person name="Jex A.R."/>
            <person name="Li B."/>
            <person name="Liu S."/>
            <person name="Yang L."/>
            <person name="Xiong Z."/>
            <person name="Li Y."/>
            <person name="Cantacessi C."/>
            <person name="Hall R.S."/>
            <person name="Xu X."/>
            <person name="Chen F."/>
            <person name="Wu X."/>
            <person name="Zerlotini A."/>
            <person name="Oliveira G."/>
            <person name="Hofmann A."/>
            <person name="Zhang G."/>
            <person name="Fang X."/>
            <person name="Kang Y."/>
            <person name="Campbell B.E."/>
            <person name="Loukas A."/>
            <person name="Ranganathan S."/>
            <person name="Rollinson D."/>
            <person name="Rinaldi G."/>
            <person name="Brindley P.J."/>
            <person name="Yang H."/>
            <person name="Wang J."/>
            <person name="Wang J."/>
            <person name="Gasser R.B."/>
        </authorList>
    </citation>
    <scope>NUCLEOTIDE SEQUENCE [LARGE SCALE GENOMIC DNA]</scope>
</reference>
<dbReference type="STRING" id="6185.A0A095AKD6"/>
<gene>
    <name evidence="1" type="ORF">MS3_02793</name>
</gene>
<proteinExistence type="predicted"/>
<dbReference type="PANTHER" id="PTHR15977">
    <property type="entry name" value="CILIA- AND FLAGELLA-ASSOCIATED PROTEIN 46"/>
    <property type="match status" value="1"/>
</dbReference>
<accession>A0A095AKD6</accession>
<sequence>MSESVQECLHLYLEDKNGKSRIIIYLSVTHVERAFTLLNLASNSWKPGKNFAYTSHDILHLAVVAAEAKLSGTAISVINVFESVFGGNNEFSDLVSLLFAEILFQKSEFSISTIGLAMGHVEKSIYFATESDHQIIVNNLLILLYKFVRMKATLFKRAEIPLFLRPKLKLLMDMHIKDYSFILRFGILLIETFIQVGSRKEASQLLDTLAGGVARHVPEQMVELLATASGGNLTSAERYINWALGVYSGNQTELSINQPTKSSVSQAKERNIPMSGPLAHSLISFGIVPSSRLARLRASTKNPSEQSEEFLKILRLLEIQDENNELLTDKQLENKISNIGDSPIDDTNYSSNNTEMINNSEEIIDDVLSPKFLTTETRFKLLVSLTQLALDRDLLHICLKCIKQCESIIEKEKLSNKESASMMFHFLSLEINTQNLAVKVAKTSNQYLSVHYHGMQKCYNLLEQCLSSPTYQPETIIQGCLTLWRLCSPLIQHNSQTRLKTFKSLQLINHHLTKQDSLYFRLRCEVHMMIAYCQADMEQITEALDSIDKVIYEDLTESLIRQII</sequence>
<dbReference type="AlphaFoldDB" id="A0A095AKD6"/>
<dbReference type="PANTHER" id="PTHR15977:SF15">
    <property type="entry name" value="CILIA- AND FLAGELLA-ASSOCIATED PROTEIN 46"/>
    <property type="match status" value="1"/>
</dbReference>
<name>A0A095AKD6_SCHHA</name>